<accession>A0A6J4L523</accession>
<dbReference type="InterPro" id="IPR016039">
    <property type="entry name" value="Thiolase-like"/>
</dbReference>
<dbReference type="Gene3D" id="3.40.47.10">
    <property type="match status" value="1"/>
</dbReference>
<dbReference type="EC" id="2.3.1.180" evidence="1"/>
<keyword evidence="1" id="KW-0012">Acyltransferase</keyword>
<dbReference type="AlphaFoldDB" id="A0A6J4L523"/>
<dbReference type="EMBL" id="CADCTZ010000230">
    <property type="protein sequence ID" value="CAA9323169.1"/>
    <property type="molecule type" value="Genomic_DNA"/>
</dbReference>
<dbReference type="GO" id="GO:0033818">
    <property type="term" value="F:beta-ketoacyl-acyl-carrier-protein synthase III activity"/>
    <property type="evidence" value="ECO:0007669"/>
    <property type="project" value="UniProtKB-EC"/>
</dbReference>
<sequence>MYSAYMNRIGKFLPGEAINHDEMEEYLRKMTSRPSRVSQPILNTNGIHKRYYAIDTQQPTLYSNSQMAAFAVRAAISQSNLQPGAIELLACATTLPDLLVSGFVSTVQGELSELSPLEIVSTQEVGCAGVSALNYAPSQLEPCQKQTAIAVAAEFPSRLF</sequence>
<dbReference type="SUPFAM" id="SSF53901">
    <property type="entry name" value="Thiolase-like"/>
    <property type="match status" value="1"/>
</dbReference>
<proteinExistence type="predicted"/>
<gene>
    <name evidence="1" type="ORF">AVDCRST_MAG84-1485</name>
</gene>
<organism evidence="1">
    <name type="scientific">uncultured Microcoleus sp</name>
    <dbReference type="NCBI Taxonomy" id="259945"/>
    <lineage>
        <taxon>Bacteria</taxon>
        <taxon>Bacillati</taxon>
        <taxon>Cyanobacteriota</taxon>
        <taxon>Cyanophyceae</taxon>
        <taxon>Oscillatoriophycideae</taxon>
        <taxon>Oscillatoriales</taxon>
        <taxon>Microcoleaceae</taxon>
        <taxon>Microcoleus</taxon>
        <taxon>environmental samples</taxon>
    </lineage>
</organism>
<evidence type="ECO:0000313" key="1">
    <source>
        <dbReference type="EMBL" id="CAA9323169.1"/>
    </source>
</evidence>
<keyword evidence="1" id="KW-0808">Transferase</keyword>
<protein>
    <submittedName>
        <fullName evidence="1">3-oxoacyl-[acyl-carrier-protein] synthase, KASIII</fullName>
        <ecNumber evidence="1">2.3.1.180</ecNumber>
    </submittedName>
</protein>
<reference evidence="1" key="1">
    <citation type="submission" date="2020-02" db="EMBL/GenBank/DDBJ databases">
        <authorList>
            <person name="Meier V. D."/>
        </authorList>
    </citation>
    <scope>NUCLEOTIDE SEQUENCE</scope>
    <source>
        <strain evidence="1">AVDCRST_MAG84</strain>
    </source>
</reference>
<name>A0A6J4L523_9CYAN</name>